<dbReference type="GO" id="GO:0016020">
    <property type="term" value="C:membrane"/>
    <property type="evidence" value="ECO:0007669"/>
    <property type="project" value="TreeGrafter"/>
</dbReference>
<dbReference type="OrthoDB" id="9810445at2"/>
<dbReference type="GO" id="GO:0051603">
    <property type="term" value="P:proteolysis involved in protein catabolic process"/>
    <property type="evidence" value="ECO:0007669"/>
    <property type="project" value="TreeGrafter"/>
</dbReference>
<evidence type="ECO:0000256" key="5">
    <source>
        <dbReference type="ARBA" id="ARBA00022833"/>
    </source>
</evidence>
<name>A0A1G7BYT3_9BACT</name>
<keyword evidence="4" id="KW-0378">Hydrolase</keyword>
<dbReference type="InterPro" id="IPR001915">
    <property type="entry name" value="Peptidase_M48"/>
</dbReference>
<dbReference type="GO" id="GO:0004222">
    <property type="term" value="F:metalloendopeptidase activity"/>
    <property type="evidence" value="ECO:0007669"/>
    <property type="project" value="InterPro"/>
</dbReference>
<evidence type="ECO:0000256" key="2">
    <source>
        <dbReference type="ARBA" id="ARBA00022670"/>
    </source>
</evidence>
<dbReference type="Gene3D" id="3.30.2010.10">
    <property type="entry name" value="Metalloproteases ('zincins'), catalytic domain"/>
    <property type="match status" value="1"/>
</dbReference>
<dbReference type="InterPro" id="IPR011990">
    <property type="entry name" value="TPR-like_helical_dom_sf"/>
</dbReference>
<evidence type="ECO:0000313" key="9">
    <source>
        <dbReference type="EMBL" id="SDE32221.1"/>
    </source>
</evidence>
<feature type="domain" description="Peptidase M48" evidence="8">
    <location>
        <begin position="62"/>
        <end position="242"/>
    </location>
</feature>
<sequence length="512" mass="55470">MRYALAVCTLVLLLAGCAVNPVTGRNELALVGEDTELRAGAQHYQPSRQMQGGDYRTHPQVVAYVQQVGQRLAAVSDRKLPYEFRVLNDSTPNAWALPGGKIAINRGLLVELNNEAELAAVLSHEIVHAAARHGAKDMERNLLLQGAVLATGLAARNSEYAALATGGAAVGSQLIQQRYSRDAEREADAYGMRYMARAGYDPAAAIGLQQTFVRLAKNQQPDWLNGLFSSHPPSQERVEANRQLATTLPKGGTLGEERYRQALAPLLADCEAYAAHDAGRKALQAKDTAKALSLAEKALRLQPAEALFHGLRGDIRMAEKNPADAITNYDRAIARDDGYFHYYLQRGLAKKALGQTSAAVADLERSTALLPTAPAQQALGLVALQQGQRGKAKELFAAAAQSQSTIGQQARQAYQRLDLPEQPQRYLTTAVGLDGKGQLVLRIRNDSSLNVRQIVCLLQFSDSRQRRQQRSLTLAEVLPAGQQHQLKTGIGPLDPATLKSLSVRVSQATLAD</sequence>
<dbReference type="InterPro" id="IPR051156">
    <property type="entry name" value="Mito/Outer_Membr_Metalloprot"/>
</dbReference>
<dbReference type="Proteomes" id="UP000243205">
    <property type="component" value="Unassembled WGS sequence"/>
</dbReference>
<feature type="signal peptide" evidence="7">
    <location>
        <begin position="1"/>
        <end position="20"/>
    </location>
</feature>
<feature type="chain" id="PRO_5017271516" evidence="7">
    <location>
        <begin position="21"/>
        <end position="512"/>
    </location>
</feature>
<reference evidence="10" key="1">
    <citation type="submission" date="2016-10" db="EMBL/GenBank/DDBJ databases">
        <authorList>
            <person name="Varghese N."/>
            <person name="Submissions S."/>
        </authorList>
    </citation>
    <scope>NUCLEOTIDE SEQUENCE [LARGE SCALE GENOMIC DNA]</scope>
    <source>
        <strain evidence="10">DSM 8987</strain>
    </source>
</reference>
<organism evidence="9 10">
    <name type="scientific">Desulfuromonas thiophila</name>
    <dbReference type="NCBI Taxonomy" id="57664"/>
    <lineage>
        <taxon>Bacteria</taxon>
        <taxon>Pseudomonadati</taxon>
        <taxon>Thermodesulfobacteriota</taxon>
        <taxon>Desulfuromonadia</taxon>
        <taxon>Desulfuromonadales</taxon>
        <taxon>Desulfuromonadaceae</taxon>
        <taxon>Desulfuromonas</taxon>
    </lineage>
</organism>
<dbReference type="InterPro" id="IPR019734">
    <property type="entry name" value="TPR_rpt"/>
</dbReference>
<comment type="cofactor">
    <cofactor evidence="1">
        <name>Zn(2+)</name>
        <dbReference type="ChEBI" id="CHEBI:29105"/>
    </cofactor>
</comment>
<gene>
    <name evidence="9" type="ORF">SAMN05661003_1086</name>
</gene>
<evidence type="ECO:0000256" key="7">
    <source>
        <dbReference type="SAM" id="SignalP"/>
    </source>
</evidence>
<dbReference type="RefSeq" id="WP_092078273.1">
    <property type="nucleotide sequence ID" value="NZ_FNAQ01000008.1"/>
</dbReference>
<keyword evidence="7" id="KW-0732">Signal</keyword>
<dbReference type="PROSITE" id="PS51257">
    <property type="entry name" value="PROKAR_LIPOPROTEIN"/>
    <property type="match status" value="1"/>
</dbReference>
<accession>A0A1G7BYT3</accession>
<dbReference type="SMART" id="SM00028">
    <property type="entry name" value="TPR"/>
    <property type="match status" value="3"/>
</dbReference>
<evidence type="ECO:0000256" key="1">
    <source>
        <dbReference type="ARBA" id="ARBA00001947"/>
    </source>
</evidence>
<keyword evidence="5" id="KW-0862">Zinc</keyword>
<keyword evidence="10" id="KW-1185">Reference proteome</keyword>
<proteinExistence type="predicted"/>
<dbReference type="EMBL" id="FNAQ01000008">
    <property type="protein sequence ID" value="SDE32221.1"/>
    <property type="molecule type" value="Genomic_DNA"/>
</dbReference>
<evidence type="ECO:0000256" key="3">
    <source>
        <dbReference type="ARBA" id="ARBA00022723"/>
    </source>
</evidence>
<evidence type="ECO:0000256" key="4">
    <source>
        <dbReference type="ARBA" id="ARBA00022801"/>
    </source>
</evidence>
<keyword evidence="2 9" id="KW-0645">Protease</keyword>
<dbReference type="STRING" id="57664.SAMN05661003_1086"/>
<dbReference type="SUPFAM" id="SSF48452">
    <property type="entry name" value="TPR-like"/>
    <property type="match status" value="1"/>
</dbReference>
<dbReference type="GO" id="GO:0046872">
    <property type="term" value="F:metal ion binding"/>
    <property type="evidence" value="ECO:0007669"/>
    <property type="project" value="UniProtKB-KW"/>
</dbReference>
<keyword evidence="6" id="KW-0482">Metalloprotease</keyword>
<evidence type="ECO:0000256" key="6">
    <source>
        <dbReference type="ARBA" id="ARBA00023049"/>
    </source>
</evidence>
<protein>
    <submittedName>
        <fullName evidence="9">Zn-dependent protease, contains TPR repeats</fullName>
    </submittedName>
</protein>
<keyword evidence="3" id="KW-0479">Metal-binding</keyword>
<dbReference type="PANTHER" id="PTHR22726">
    <property type="entry name" value="METALLOENDOPEPTIDASE OMA1"/>
    <property type="match status" value="1"/>
</dbReference>
<dbReference type="PANTHER" id="PTHR22726:SF1">
    <property type="entry name" value="METALLOENDOPEPTIDASE OMA1, MITOCHONDRIAL"/>
    <property type="match status" value="1"/>
</dbReference>
<dbReference type="AlphaFoldDB" id="A0A1G7BYT3"/>
<dbReference type="Gene3D" id="1.25.40.10">
    <property type="entry name" value="Tetratricopeptide repeat domain"/>
    <property type="match status" value="1"/>
</dbReference>
<dbReference type="Pfam" id="PF01435">
    <property type="entry name" value="Peptidase_M48"/>
    <property type="match status" value="1"/>
</dbReference>
<evidence type="ECO:0000259" key="8">
    <source>
        <dbReference type="Pfam" id="PF01435"/>
    </source>
</evidence>
<evidence type="ECO:0000313" key="10">
    <source>
        <dbReference type="Proteomes" id="UP000243205"/>
    </source>
</evidence>